<dbReference type="Proteomes" id="UP001231915">
    <property type="component" value="Unassembled WGS sequence"/>
</dbReference>
<reference evidence="1 2" key="1">
    <citation type="submission" date="2023-05" db="EMBL/GenBank/DDBJ databases">
        <title>Pseudoalteromonas ardens sp. nov., Pseudoalteromonas obscura sp. nov., and Pseudoalteromonas umbrosa sp. nov., isolated from the coral Montipora capitata.</title>
        <authorList>
            <person name="Thomas E.M."/>
            <person name="Smith E.M."/>
            <person name="Papke E."/>
            <person name="Shlafstein M.D."/>
            <person name="Oline D.K."/>
            <person name="Videau P."/>
            <person name="Saw J.H."/>
            <person name="Strangman W.K."/>
            <person name="Ushijima B."/>
        </authorList>
    </citation>
    <scope>NUCLEOTIDE SEQUENCE [LARGE SCALE GENOMIC DNA]</scope>
    <source>
        <strain evidence="1 2">P94</strain>
    </source>
</reference>
<evidence type="ECO:0000313" key="1">
    <source>
        <dbReference type="EMBL" id="MDK2593581.1"/>
    </source>
</evidence>
<gene>
    <name evidence="1" type="ORF">QNM18_00690</name>
</gene>
<evidence type="ECO:0000313" key="2">
    <source>
        <dbReference type="Proteomes" id="UP001231915"/>
    </source>
</evidence>
<keyword evidence="2" id="KW-1185">Reference proteome</keyword>
<accession>A0ABT7EE76</accession>
<dbReference type="RefSeq" id="WP_211012172.1">
    <property type="nucleotide sequence ID" value="NZ_JASJUT010000001.1"/>
</dbReference>
<dbReference type="PROSITE" id="PS51318">
    <property type="entry name" value="TAT"/>
    <property type="match status" value="1"/>
</dbReference>
<organism evidence="1 2">
    <name type="scientific">Pseudoalteromonas obscura</name>
    <dbReference type="NCBI Taxonomy" id="3048491"/>
    <lineage>
        <taxon>Bacteria</taxon>
        <taxon>Pseudomonadati</taxon>
        <taxon>Pseudomonadota</taxon>
        <taxon>Gammaproteobacteria</taxon>
        <taxon>Alteromonadales</taxon>
        <taxon>Pseudoalteromonadaceae</taxon>
        <taxon>Pseudoalteromonas</taxon>
    </lineage>
</organism>
<name>A0ABT7EE76_9GAMM</name>
<dbReference type="EMBL" id="JASJUT010000001">
    <property type="protein sequence ID" value="MDK2593581.1"/>
    <property type="molecule type" value="Genomic_DNA"/>
</dbReference>
<protein>
    <submittedName>
        <fullName evidence="1">Uncharacterized protein</fullName>
    </submittedName>
</protein>
<proteinExistence type="predicted"/>
<sequence>MTLSRRAFLKSGFAVAGLTSVDAFASPWIRALLNESNSYHALYLNKYLFNELTALLAKQLHLYQDSDVHIQALECVSKMQNEEVIYQRLSAILANSKLNMQLLNMHRLQDLQVRFSQYLTEFTQMQNLSGYLSFGLPDSEFDPINHLPFFNGQTYTMTHALNESYSPLQRTDFSGVVQPTELIGNTPKINASSVELAAIYDGPHSYSSAEFMSMMLRIKQVMPSGGKLVMPLFNVQQTTHKHVVSVFNDWKNLLHGRSWHAAQAQRNRLQSVAAWHKEMMVYGYKVHTVIPVEENTMLPEYLSIYEKV</sequence>
<dbReference type="InterPro" id="IPR006311">
    <property type="entry name" value="TAT_signal"/>
</dbReference>
<comment type="caution">
    <text evidence="1">The sequence shown here is derived from an EMBL/GenBank/DDBJ whole genome shotgun (WGS) entry which is preliminary data.</text>
</comment>